<evidence type="ECO:0000313" key="4">
    <source>
        <dbReference type="Proteomes" id="UP000188532"/>
    </source>
</evidence>
<comment type="caution">
    <text evidence="3">The sequence shown here is derived from an EMBL/GenBank/DDBJ whole genome shotgun (WGS) entry which is preliminary data.</text>
</comment>
<dbReference type="InterPro" id="IPR001711">
    <property type="entry name" value="PLipase_C_Pinositol-sp_Y"/>
</dbReference>
<reference evidence="3 4" key="1">
    <citation type="submission" date="2017-02" db="EMBL/GenBank/DDBJ databases">
        <title>Complete genome sequences of Mycobacterium kansasii strains isolated from rhesus macaques.</title>
        <authorList>
            <person name="Panda A."/>
            <person name="Nagaraj S."/>
            <person name="Zhao X."/>
            <person name="Tettelin H."/>
            <person name="Detolla L.J."/>
        </authorList>
    </citation>
    <scope>NUCLEOTIDE SEQUENCE [LARGE SCALE GENOMIC DNA]</scope>
    <source>
        <strain evidence="3 4">11-3469</strain>
    </source>
</reference>
<dbReference type="PANTHER" id="PTHR46825:SF7">
    <property type="entry name" value="D-ALANYL-D-ALANINE CARBOXYPEPTIDASE"/>
    <property type="match status" value="1"/>
</dbReference>
<dbReference type="Proteomes" id="UP000188532">
    <property type="component" value="Unassembled WGS sequence"/>
</dbReference>
<gene>
    <name evidence="3" type="ORF">BZL29_5256</name>
</gene>
<dbReference type="InterPro" id="IPR001466">
    <property type="entry name" value="Beta-lactam-related"/>
</dbReference>
<dbReference type="Gene3D" id="3.40.710.10">
    <property type="entry name" value="DD-peptidase/beta-lactamase superfamily"/>
    <property type="match status" value="1"/>
</dbReference>
<dbReference type="PANTHER" id="PTHR46825">
    <property type="entry name" value="D-ALANYL-D-ALANINE-CARBOXYPEPTIDASE/ENDOPEPTIDASE AMPH"/>
    <property type="match status" value="1"/>
</dbReference>
<name>A0A1V3X0E1_MYCKA</name>
<dbReference type="GO" id="GO:0004435">
    <property type="term" value="F:phosphatidylinositol-4,5-bisphosphate phospholipase C activity"/>
    <property type="evidence" value="ECO:0007669"/>
    <property type="project" value="InterPro"/>
</dbReference>
<dbReference type="SUPFAM" id="SSF56601">
    <property type="entry name" value="beta-lactamase/transpeptidase-like"/>
    <property type="match status" value="1"/>
</dbReference>
<dbReference type="GO" id="GO:0006629">
    <property type="term" value="P:lipid metabolic process"/>
    <property type="evidence" value="ECO:0007669"/>
    <property type="project" value="InterPro"/>
</dbReference>
<dbReference type="PROSITE" id="PS50008">
    <property type="entry name" value="PIPLC_Y_DOMAIN"/>
    <property type="match status" value="1"/>
</dbReference>
<dbReference type="InterPro" id="IPR050491">
    <property type="entry name" value="AmpC-like"/>
</dbReference>
<proteinExistence type="predicted"/>
<feature type="region of interest" description="Disordered" evidence="1">
    <location>
        <begin position="1"/>
        <end position="30"/>
    </location>
</feature>
<dbReference type="Pfam" id="PF00144">
    <property type="entry name" value="Beta-lactamase"/>
    <property type="match status" value="1"/>
</dbReference>
<evidence type="ECO:0000259" key="2">
    <source>
        <dbReference type="PROSITE" id="PS50008"/>
    </source>
</evidence>
<evidence type="ECO:0000313" key="3">
    <source>
        <dbReference type="EMBL" id="OOK72605.1"/>
    </source>
</evidence>
<dbReference type="EMBL" id="MVBN01000005">
    <property type="protein sequence ID" value="OOK72605.1"/>
    <property type="molecule type" value="Genomic_DNA"/>
</dbReference>
<protein>
    <submittedName>
        <fullName evidence="3">Beta-lactamase family protein</fullName>
    </submittedName>
</protein>
<dbReference type="InterPro" id="IPR012338">
    <property type="entry name" value="Beta-lactam/transpept-like"/>
</dbReference>
<feature type="domain" description="PI-PLC Y-box" evidence="2">
    <location>
        <begin position="265"/>
        <end position="291"/>
    </location>
</feature>
<dbReference type="STRING" id="1768.B1T50_13755"/>
<dbReference type="AlphaFoldDB" id="A0A1V3X0E1"/>
<feature type="compositionally biased region" description="Basic residues" evidence="1">
    <location>
        <begin position="1"/>
        <end position="16"/>
    </location>
</feature>
<evidence type="ECO:0000256" key="1">
    <source>
        <dbReference type="SAM" id="MobiDB-lite"/>
    </source>
</evidence>
<sequence length="493" mass="52779">MDKLTRSARRRPRKLSKTIPRLGSGGGPPQRRRWRILAAVLLMALPGCGHAGVQPKGWTLRLDQVIPAGMAEASVPGALIGVWKPGEAPYVRAFGLSDTTTGAPMATDMHMRIGSVTKTFTTTAILQLVDQGKVGLDDPIGKYVPGIPNGDVITLRQLGQMRSGLFDYSTETAPPKPGEEGRQRTPEELIQIAASHPPAFPPGAQFDYSNTNTVLLGMVVQKVARQSLTDFIREHITQPLNMQHTVLPVGAEIPSPHAHGYTRRPGGQIQDATDFNPSWGWAAGAMVSTLDDMRIWARNVAEGGLLSKAAQAQRLEFLLAPSEGTGTLYGFGLENQNAWIGHNGNIPGYQSYVYHLPAEGTTMLMLVNSNVEVLGVWNFFTKIANIVSPLTPGRSHPHSSRCASAHGRRRASVEKFTPSINWGHELVASLLWILQAWAVSGHACSSSRCWSSGSPAGAASSGVSPASTTRAGIASRSGACSARCCCRSSLRCG</sequence>
<accession>A0A1V3X0E1</accession>
<organism evidence="3 4">
    <name type="scientific">Mycobacterium kansasii</name>
    <dbReference type="NCBI Taxonomy" id="1768"/>
    <lineage>
        <taxon>Bacteria</taxon>
        <taxon>Bacillati</taxon>
        <taxon>Actinomycetota</taxon>
        <taxon>Actinomycetes</taxon>
        <taxon>Mycobacteriales</taxon>
        <taxon>Mycobacteriaceae</taxon>
        <taxon>Mycobacterium</taxon>
    </lineage>
</organism>
<dbReference type="GO" id="GO:0035556">
    <property type="term" value="P:intracellular signal transduction"/>
    <property type="evidence" value="ECO:0007669"/>
    <property type="project" value="InterPro"/>
</dbReference>